<dbReference type="EMBL" id="JACMSC010000005">
    <property type="protein sequence ID" value="KAG6520382.1"/>
    <property type="molecule type" value="Genomic_DNA"/>
</dbReference>
<sequence length="801" mass="89789">MMPLEELLLAVLQVLDSSNSKFDILLAASGYNADLEVCICFFHRSAMDLRIWELRAYRIAYYFDVVVRQTTPTLEIMGLSQVSAELPDESKATSNPFLTTSQFDYITSCASDVPLEGNTASGSSRACTFSSIDDSQRKTIMDLPKLTDGLFKCRHATNADMDIECLKFDLTDANLQMSMRLDNSHNTSQRPVMRIVGFESSRLVSYVNGSNNVIETQTCDAQDDCVTSRPQLRKRILSPQSTTVSKHFHSDPIDVSSSNYQIDSHCSTRKCSFLSFLNSKKTNLECVDVVPVWPVSSLTSSLETSKETADVLVDGPLYDKKVPFFHCAKLSSWEADQSKETTEVRVDAGAYQENAPSIPPTMSPLGRLWSERMKTPRVHRNISKEDESDFLDCKSFEAYNAVSVLTLSSEGKCSRADRYRREKTSPDGIDISPIRRFQASQCLRPRSAPTPQYMNHVKSFRTPPVRRSLVGSFEESLLSGRFSSGKTGQSFDGFLAILNVTGGNFSPPPQRLPFAATSIDDYNSMLYYASIDLAGNLPSNKGRGPKLKRSLSSNEDSQAAKGRLRIPMKGRIQLVLSNPEMTPLHTFFCNYDLSDMPAGTKTFVRQKVTLASHTSSSTSKKGRGVAEVKLHCCFHGNNDQPNEMANKSNGRWEMDSKYLLSDSHSRLLNQFDSVMSDNRFEDDGKLTPCRMDISSLARTESAHSSPKINNRGTGALRYAMHLRFLCSPYRKELKLIHRCKSDPSSLPGCGRSTSNHDERRHFYLYNDLRVVFPQRHADADEGELRVEHHFPANPKYFDIGN</sequence>
<accession>A0A8J5HNP5</accession>
<evidence type="ECO:0000259" key="2">
    <source>
        <dbReference type="SMART" id="SM01177"/>
    </source>
</evidence>
<organism evidence="3 4">
    <name type="scientific">Zingiber officinale</name>
    <name type="common">Ginger</name>
    <name type="synonym">Amomum zingiber</name>
    <dbReference type="NCBI Taxonomy" id="94328"/>
    <lineage>
        <taxon>Eukaryota</taxon>
        <taxon>Viridiplantae</taxon>
        <taxon>Streptophyta</taxon>
        <taxon>Embryophyta</taxon>
        <taxon>Tracheophyta</taxon>
        <taxon>Spermatophyta</taxon>
        <taxon>Magnoliopsida</taxon>
        <taxon>Liliopsida</taxon>
        <taxon>Zingiberales</taxon>
        <taxon>Zingiberaceae</taxon>
        <taxon>Zingiber</taxon>
    </lineage>
</organism>
<feature type="region of interest" description="Disordered" evidence="1">
    <location>
        <begin position="539"/>
        <end position="560"/>
    </location>
</feature>
<evidence type="ECO:0000313" key="4">
    <source>
        <dbReference type="Proteomes" id="UP000734854"/>
    </source>
</evidence>
<protein>
    <recommendedName>
        <fullName evidence="2">Atos-like conserved domain-containing protein</fullName>
    </recommendedName>
</protein>
<dbReference type="InterPro" id="IPR051506">
    <property type="entry name" value="ATOS_Transcription_Regulators"/>
</dbReference>
<dbReference type="SMART" id="SM01177">
    <property type="entry name" value="DUF4210"/>
    <property type="match status" value="1"/>
</dbReference>
<reference evidence="3 4" key="1">
    <citation type="submission" date="2020-08" db="EMBL/GenBank/DDBJ databases">
        <title>Plant Genome Project.</title>
        <authorList>
            <person name="Zhang R.-G."/>
        </authorList>
    </citation>
    <scope>NUCLEOTIDE SEQUENCE [LARGE SCALE GENOMIC DNA]</scope>
    <source>
        <tissue evidence="3">Rhizome</tissue>
    </source>
</reference>
<dbReference type="InterPro" id="IPR025261">
    <property type="entry name" value="Atos-like_cons_dom"/>
</dbReference>
<evidence type="ECO:0000313" key="3">
    <source>
        <dbReference type="EMBL" id="KAG6520382.1"/>
    </source>
</evidence>
<dbReference type="PANTHER" id="PTHR13199">
    <property type="entry name" value="GH03947P"/>
    <property type="match status" value="1"/>
</dbReference>
<comment type="caution">
    <text evidence="3">The sequence shown here is derived from an EMBL/GenBank/DDBJ whole genome shotgun (WGS) entry which is preliminary data.</text>
</comment>
<dbReference type="Pfam" id="PF13889">
    <property type="entry name" value="Chromosome_seg"/>
    <property type="match status" value="1"/>
</dbReference>
<gene>
    <name evidence="3" type="ORF">ZIOFF_017431</name>
</gene>
<dbReference type="PANTHER" id="PTHR13199:SF11">
    <property type="entry name" value="PROTEIN ATOSSA"/>
    <property type="match status" value="1"/>
</dbReference>
<dbReference type="InterPro" id="IPR033473">
    <property type="entry name" value="Atos-like_C"/>
</dbReference>
<dbReference type="Proteomes" id="UP000734854">
    <property type="component" value="Unassembled WGS sequence"/>
</dbReference>
<keyword evidence="4" id="KW-1185">Reference proteome</keyword>
<dbReference type="AlphaFoldDB" id="A0A8J5HNP5"/>
<name>A0A8J5HNP5_ZINOF</name>
<evidence type="ECO:0000256" key="1">
    <source>
        <dbReference type="SAM" id="MobiDB-lite"/>
    </source>
</evidence>
<feature type="domain" description="Atos-like conserved" evidence="2">
    <location>
        <begin position="469"/>
        <end position="528"/>
    </location>
</feature>
<proteinExistence type="predicted"/>